<name>A0A1F6C4M0_9BACT</name>
<dbReference type="AlphaFoldDB" id="A0A1F6C4M0"/>
<evidence type="ECO:0000256" key="5">
    <source>
        <dbReference type="ARBA" id="ARBA00035525"/>
    </source>
</evidence>
<dbReference type="InterPro" id="IPR000630">
    <property type="entry name" value="Ribosomal_uS8"/>
</dbReference>
<dbReference type="InterPro" id="IPR035987">
    <property type="entry name" value="Ribosomal_uS8_sf"/>
</dbReference>
<dbReference type="GO" id="GO:0005840">
    <property type="term" value="C:ribosome"/>
    <property type="evidence" value="ECO:0007669"/>
    <property type="project" value="UniProtKB-KW"/>
</dbReference>
<comment type="similarity">
    <text evidence="1 6">Belongs to the universal ribosomal protein uS8 family.</text>
</comment>
<dbReference type="PROSITE" id="PS00053">
    <property type="entry name" value="RIBOSOMAL_S8"/>
    <property type="match status" value="1"/>
</dbReference>
<keyword evidence="3 6" id="KW-0687">Ribonucleoprotein</keyword>
<proteinExistence type="inferred from homology"/>
<evidence type="ECO:0000256" key="6">
    <source>
        <dbReference type="RuleBase" id="RU003660"/>
    </source>
</evidence>
<dbReference type="Gene3D" id="3.30.1370.30">
    <property type="match status" value="1"/>
</dbReference>
<dbReference type="Proteomes" id="UP000176633">
    <property type="component" value="Unassembled WGS sequence"/>
</dbReference>
<dbReference type="GO" id="GO:0003735">
    <property type="term" value="F:structural constituent of ribosome"/>
    <property type="evidence" value="ECO:0007669"/>
    <property type="project" value="InterPro"/>
</dbReference>
<evidence type="ECO:0000256" key="2">
    <source>
        <dbReference type="ARBA" id="ARBA00022980"/>
    </source>
</evidence>
<dbReference type="EMBL" id="MFKM01000001">
    <property type="protein sequence ID" value="OGG43952.1"/>
    <property type="molecule type" value="Genomic_DNA"/>
</dbReference>
<evidence type="ECO:0000313" key="8">
    <source>
        <dbReference type="Proteomes" id="UP000176633"/>
    </source>
</evidence>
<accession>A0A1F6C4M0</accession>
<organism evidence="7 8">
    <name type="scientific">Candidatus Jorgensenbacteria bacterium RIFCSPLOWO2_12_FULL_42_11</name>
    <dbReference type="NCBI Taxonomy" id="1798473"/>
    <lineage>
        <taxon>Bacteria</taxon>
        <taxon>Candidatus Joergenseniibacteriota</taxon>
    </lineage>
</organism>
<dbReference type="InterPro" id="IPR047863">
    <property type="entry name" value="Ribosomal_uS8_CS"/>
</dbReference>
<gene>
    <name evidence="7" type="ORF">A3G50_00025</name>
</gene>
<comment type="caution">
    <text evidence="7">The sequence shown here is derived from an EMBL/GenBank/DDBJ whole genome shotgun (WGS) entry which is preliminary data.</text>
</comment>
<evidence type="ECO:0000313" key="7">
    <source>
        <dbReference type="EMBL" id="OGG43952.1"/>
    </source>
</evidence>
<keyword evidence="2 6" id="KW-0689">Ribosomal protein</keyword>
<evidence type="ECO:0000256" key="1">
    <source>
        <dbReference type="ARBA" id="ARBA00006471"/>
    </source>
</evidence>
<dbReference type="SUPFAM" id="SSF56047">
    <property type="entry name" value="Ribosomal protein S8"/>
    <property type="match status" value="1"/>
</dbReference>
<dbReference type="GO" id="GO:1990904">
    <property type="term" value="C:ribonucleoprotein complex"/>
    <property type="evidence" value="ECO:0007669"/>
    <property type="project" value="UniProtKB-KW"/>
</dbReference>
<dbReference type="GO" id="GO:0005737">
    <property type="term" value="C:cytoplasm"/>
    <property type="evidence" value="ECO:0007669"/>
    <property type="project" value="UniProtKB-ARBA"/>
</dbReference>
<dbReference type="STRING" id="1798473.A3G50_00025"/>
<evidence type="ECO:0000256" key="4">
    <source>
        <dbReference type="ARBA" id="ARBA00035258"/>
    </source>
</evidence>
<sequence>MYIDLLIKIKNAQEAGKKSLKTPFAKMDLTIAELLLKHGFLKNVEAKGKLAKQMIEIDLKDEKAIKGLKIISRPSRRLYSGCKDIKRVKSGYGTGVISTSKGIMGDKEARKQKLGGQVLFEIW</sequence>
<reference evidence="7 8" key="1">
    <citation type="journal article" date="2016" name="Nat. Commun.">
        <title>Thousands of microbial genomes shed light on interconnected biogeochemical processes in an aquifer system.</title>
        <authorList>
            <person name="Anantharaman K."/>
            <person name="Brown C.T."/>
            <person name="Hug L.A."/>
            <person name="Sharon I."/>
            <person name="Castelle C.J."/>
            <person name="Probst A.J."/>
            <person name="Thomas B.C."/>
            <person name="Singh A."/>
            <person name="Wilkins M.J."/>
            <person name="Karaoz U."/>
            <person name="Brodie E.L."/>
            <person name="Williams K.H."/>
            <person name="Hubbard S.S."/>
            <person name="Banfield J.F."/>
        </authorList>
    </citation>
    <scope>NUCLEOTIDE SEQUENCE [LARGE SCALE GENOMIC DNA]</scope>
</reference>
<dbReference type="Pfam" id="PF00410">
    <property type="entry name" value="Ribosomal_S8"/>
    <property type="match status" value="1"/>
</dbReference>
<evidence type="ECO:0000256" key="3">
    <source>
        <dbReference type="ARBA" id="ARBA00023274"/>
    </source>
</evidence>
<dbReference type="Gene3D" id="3.30.1490.10">
    <property type="match status" value="1"/>
</dbReference>
<protein>
    <recommendedName>
        <fullName evidence="4">Small ribosomal subunit protein uS8</fullName>
    </recommendedName>
    <alternativeName>
        <fullName evidence="5">30S ribosomal protein S8</fullName>
    </alternativeName>
</protein>
<dbReference type="PANTHER" id="PTHR11758">
    <property type="entry name" value="40S RIBOSOMAL PROTEIN S15A"/>
    <property type="match status" value="1"/>
</dbReference>
<dbReference type="GO" id="GO:0006412">
    <property type="term" value="P:translation"/>
    <property type="evidence" value="ECO:0007669"/>
    <property type="project" value="InterPro"/>
</dbReference>
<dbReference type="FunFam" id="3.30.1490.10:FF:000001">
    <property type="entry name" value="30S ribosomal protein S8"/>
    <property type="match status" value="1"/>
</dbReference>